<accession>A0A212JG65</accession>
<evidence type="ECO:0000313" key="1">
    <source>
        <dbReference type="EMBL" id="SBV98414.1"/>
    </source>
</evidence>
<protein>
    <submittedName>
        <fullName evidence="1">Uncharacterized protein</fullName>
    </submittedName>
</protein>
<organism evidence="1">
    <name type="scientific">uncultured Dysgonomonas sp</name>
    <dbReference type="NCBI Taxonomy" id="206096"/>
    <lineage>
        <taxon>Bacteria</taxon>
        <taxon>Pseudomonadati</taxon>
        <taxon>Bacteroidota</taxon>
        <taxon>Bacteroidia</taxon>
        <taxon>Bacteroidales</taxon>
        <taxon>Dysgonomonadaceae</taxon>
        <taxon>Dysgonomonas</taxon>
        <taxon>environmental samples</taxon>
    </lineage>
</organism>
<dbReference type="EMBL" id="FLUL01000001">
    <property type="protein sequence ID" value="SBV98414.1"/>
    <property type="molecule type" value="Genomic_DNA"/>
</dbReference>
<name>A0A212JG65_9BACT</name>
<sequence length="87" mass="10251">MRLRDVLKVGDILYRVDPKKLSIKVFKIDSPDEVVNFTTTNYEDFSVTCEKKRFSLPFDNFPFEFKGLIYFQSEDEANNFIKTQIGL</sequence>
<dbReference type="AlphaFoldDB" id="A0A212JG65"/>
<gene>
    <name evidence="1" type="ORF">KL86DYS2_11444</name>
</gene>
<proteinExistence type="predicted"/>
<dbReference type="RefSeq" id="WP_135103804.1">
    <property type="nucleotide sequence ID" value="NZ_CABTJG010000001.1"/>
</dbReference>
<reference evidence="1" key="1">
    <citation type="submission" date="2016-04" db="EMBL/GenBank/DDBJ databases">
        <authorList>
            <person name="Evans L.H."/>
            <person name="Alamgir A."/>
            <person name="Owens N."/>
            <person name="Weber N.D."/>
            <person name="Virtaneva K."/>
            <person name="Barbian K."/>
            <person name="Babar A."/>
            <person name="Rosenke K."/>
        </authorList>
    </citation>
    <scope>NUCLEOTIDE SEQUENCE</scope>
    <source>
        <strain evidence="1">86-2</strain>
    </source>
</reference>